<dbReference type="Gramene" id="VVA31627">
    <property type="protein sequence ID" value="VVA31627"/>
    <property type="gene ID" value="Prudul26B016819"/>
</dbReference>
<evidence type="ECO:0000313" key="6">
    <source>
        <dbReference type="EMBL" id="VVA31627.1"/>
    </source>
</evidence>
<dbReference type="EMBL" id="CABIKO010000222">
    <property type="protein sequence ID" value="VVA31627.1"/>
    <property type="molecule type" value="Genomic_DNA"/>
</dbReference>
<accession>A0A5E4FVY7</accession>
<proteinExistence type="predicted"/>
<dbReference type="OMA" id="HENICTI"/>
<sequence>MEAVQLSTNLTLATPMPQLQDQVQDQFQDQVEDQVEDQVSTTLALCDPSWTQLNRTEEEEGSASSTPAHENICTIMQNVIEEELKRRAVAAQISRLLTVCSYNQILHGMWRVPANPSPFRNVWEIRKTLTTSDVGQNVSRTSSRLLLNTHMVKKSLLPYWSSRLINRVESHEGAAVTIYDCNTSSQHHLTFKYWKSSRTYVLIKKWNREFVRRRQLKAGDEIGFFWDVHRLMLMFSVLGRAGHQLPSFA</sequence>
<evidence type="ECO:0000256" key="4">
    <source>
        <dbReference type="ARBA" id="ARBA00023163"/>
    </source>
</evidence>
<dbReference type="InterPro" id="IPR005508">
    <property type="entry name" value="At2g31720-like"/>
</dbReference>
<dbReference type="GO" id="GO:0005634">
    <property type="term" value="C:nucleus"/>
    <property type="evidence" value="ECO:0007669"/>
    <property type="project" value="UniProtKB-SubCell"/>
</dbReference>
<dbReference type="InParanoid" id="A0A5E4FVY7"/>
<protein>
    <submittedName>
        <fullName evidence="6">PREDICTED: B3</fullName>
    </submittedName>
</protein>
<keyword evidence="3" id="KW-0238">DNA-binding</keyword>
<dbReference type="Gene3D" id="2.40.330.10">
    <property type="entry name" value="DNA-binding pseudobarrel domain"/>
    <property type="match status" value="1"/>
</dbReference>
<evidence type="ECO:0000256" key="2">
    <source>
        <dbReference type="ARBA" id="ARBA00023015"/>
    </source>
</evidence>
<comment type="subcellular location">
    <subcellularLocation>
        <location evidence="1">Nucleus</location>
    </subcellularLocation>
</comment>
<evidence type="ECO:0000256" key="1">
    <source>
        <dbReference type="ARBA" id="ARBA00004123"/>
    </source>
</evidence>
<evidence type="ECO:0000313" key="7">
    <source>
        <dbReference type="Proteomes" id="UP000327085"/>
    </source>
</evidence>
<dbReference type="PANTHER" id="PTHR34269">
    <property type="entry name" value="TRANSCRIPTION FACTOR B3-DOMAIN FAMILY-RELATED"/>
    <property type="match status" value="1"/>
</dbReference>
<gene>
    <name evidence="6" type="ORF">ALMOND_2B016819</name>
</gene>
<dbReference type="GO" id="GO:0003677">
    <property type="term" value="F:DNA binding"/>
    <property type="evidence" value="ECO:0007669"/>
    <property type="project" value="UniProtKB-KW"/>
</dbReference>
<dbReference type="InterPro" id="IPR051442">
    <property type="entry name" value="B3_domain"/>
</dbReference>
<keyword evidence="2" id="KW-0805">Transcription regulation</keyword>
<dbReference type="SUPFAM" id="SSF101936">
    <property type="entry name" value="DNA-binding pseudobarrel domain"/>
    <property type="match status" value="1"/>
</dbReference>
<keyword evidence="4" id="KW-0804">Transcription</keyword>
<evidence type="ECO:0000256" key="5">
    <source>
        <dbReference type="ARBA" id="ARBA00023242"/>
    </source>
</evidence>
<dbReference type="Proteomes" id="UP000327085">
    <property type="component" value="Chromosome 5"/>
</dbReference>
<organism evidence="6 7">
    <name type="scientific">Prunus dulcis</name>
    <name type="common">Almond</name>
    <name type="synonym">Amygdalus dulcis</name>
    <dbReference type="NCBI Taxonomy" id="3755"/>
    <lineage>
        <taxon>Eukaryota</taxon>
        <taxon>Viridiplantae</taxon>
        <taxon>Streptophyta</taxon>
        <taxon>Embryophyta</taxon>
        <taxon>Tracheophyta</taxon>
        <taxon>Spermatophyta</taxon>
        <taxon>Magnoliopsida</taxon>
        <taxon>eudicotyledons</taxon>
        <taxon>Gunneridae</taxon>
        <taxon>Pentapetalae</taxon>
        <taxon>rosids</taxon>
        <taxon>fabids</taxon>
        <taxon>Rosales</taxon>
        <taxon>Rosaceae</taxon>
        <taxon>Amygdaloideae</taxon>
        <taxon>Amygdaleae</taxon>
        <taxon>Prunus</taxon>
    </lineage>
</organism>
<dbReference type="Pfam" id="PF03754">
    <property type="entry name" value="At2g31720-like"/>
    <property type="match status" value="1"/>
</dbReference>
<dbReference type="CDD" id="cd10017">
    <property type="entry name" value="B3_DNA"/>
    <property type="match status" value="1"/>
</dbReference>
<evidence type="ECO:0000256" key="3">
    <source>
        <dbReference type="ARBA" id="ARBA00023125"/>
    </source>
</evidence>
<reference evidence="7" key="1">
    <citation type="journal article" date="2020" name="Plant J.">
        <title>Transposons played a major role in the diversification between the closely related almond and peach genomes: results from the almond genome sequence.</title>
        <authorList>
            <person name="Alioto T."/>
            <person name="Alexiou K.G."/>
            <person name="Bardil A."/>
            <person name="Barteri F."/>
            <person name="Castanera R."/>
            <person name="Cruz F."/>
            <person name="Dhingra A."/>
            <person name="Duval H."/>
            <person name="Fernandez I Marti A."/>
            <person name="Frias L."/>
            <person name="Galan B."/>
            <person name="Garcia J.L."/>
            <person name="Howad W."/>
            <person name="Gomez-Garrido J."/>
            <person name="Gut M."/>
            <person name="Julca I."/>
            <person name="Morata J."/>
            <person name="Puigdomenech P."/>
            <person name="Ribeca P."/>
            <person name="Rubio Cabetas M.J."/>
            <person name="Vlasova A."/>
            <person name="Wirthensohn M."/>
            <person name="Garcia-Mas J."/>
            <person name="Gabaldon T."/>
            <person name="Casacuberta J.M."/>
            <person name="Arus P."/>
        </authorList>
    </citation>
    <scope>NUCLEOTIDE SEQUENCE [LARGE SCALE GENOMIC DNA]</scope>
    <source>
        <strain evidence="7">cv. Texas</strain>
    </source>
</reference>
<keyword evidence="5" id="KW-0539">Nucleus</keyword>
<dbReference type="AlphaFoldDB" id="A0A5E4FVY7"/>
<dbReference type="InterPro" id="IPR015300">
    <property type="entry name" value="DNA-bd_pseudobarrel_sf"/>
</dbReference>
<dbReference type="PANTHER" id="PTHR34269:SF11">
    <property type="entry name" value="B3 DOMAIN PROTEIN"/>
    <property type="match status" value="1"/>
</dbReference>
<dbReference type="InterPro" id="IPR003340">
    <property type="entry name" value="B3_DNA-bd"/>
</dbReference>
<name>A0A5E4FVY7_PRUDU</name>